<comment type="caution">
    <text evidence="2">The sequence shown here is derived from an EMBL/GenBank/DDBJ whole genome shotgun (WGS) entry which is preliminary data.</text>
</comment>
<evidence type="ECO:0000256" key="1">
    <source>
        <dbReference type="SAM" id="SignalP"/>
    </source>
</evidence>
<name>A0AAI9U4J8_9PEZI</name>
<proteinExistence type="predicted"/>
<dbReference type="Proteomes" id="UP001239795">
    <property type="component" value="Unassembled WGS sequence"/>
</dbReference>
<keyword evidence="3" id="KW-1185">Reference proteome</keyword>
<organism evidence="2 3">
    <name type="scientific">Colletotrichum melonis</name>
    <dbReference type="NCBI Taxonomy" id="1209925"/>
    <lineage>
        <taxon>Eukaryota</taxon>
        <taxon>Fungi</taxon>
        <taxon>Dikarya</taxon>
        <taxon>Ascomycota</taxon>
        <taxon>Pezizomycotina</taxon>
        <taxon>Sordariomycetes</taxon>
        <taxon>Hypocreomycetidae</taxon>
        <taxon>Glomerellales</taxon>
        <taxon>Glomerellaceae</taxon>
        <taxon>Colletotrichum</taxon>
        <taxon>Colletotrichum acutatum species complex</taxon>
    </lineage>
</organism>
<sequence length="79" mass="9141">MPAVLSAVFYSCFSMAVLAMTTQCKGPRLASRYLKETFYGIQEGKKVRRSSSLQTEWYSQKWLENRYDVEHIIPVCVVL</sequence>
<dbReference type="EMBL" id="MLGG01000046">
    <property type="protein sequence ID" value="KAK1451580.1"/>
    <property type="molecule type" value="Genomic_DNA"/>
</dbReference>
<evidence type="ECO:0008006" key="4">
    <source>
        <dbReference type="Google" id="ProtNLM"/>
    </source>
</evidence>
<evidence type="ECO:0000313" key="2">
    <source>
        <dbReference type="EMBL" id="KAK1451580.1"/>
    </source>
</evidence>
<feature type="chain" id="PRO_5042549791" description="Secreted protein" evidence="1">
    <location>
        <begin position="20"/>
        <end position="79"/>
    </location>
</feature>
<protein>
    <recommendedName>
        <fullName evidence="4">Secreted protein</fullName>
    </recommendedName>
</protein>
<keyword evidence="1" id="KW-0732">Signal</keyword>
<evidence type="ECO:0000313" key="3">
    <source>
        <dbReference type="Proteomes" id="UP001239795"/>
    </source>
</evidence>
<feature type="signal peptide" evidence="1">
    <location>
        <begin position="1"/>
        <end position="19"/>
    </location>
</feature>
<reference evidence="2 3" key="1">
    <citation type="submission" date="2016-10" db="EMBL/GenBank/DDBJ databases">
        <title>The genome sequence of Colletotrichum fioriniae PJ7.</title>
        <authorList>
            <person name="Baroncelli R."/>
        </authorList>
    </citation>
    <scope>NUCLEOTIDE SEQUENCE [LARGE SCALE GENOMIC DNA]</scope>
    <source>
        <strain evidence="2">Col 31</strain>
    </source>
</reference>
<accession>A0AAI9U4J8</accession>
<dbReference type="AlphaFoldDB" id="A0AAI9U4J8"/>
<gene>
    <name evidence="2" type="ORF">CMEL01_06154</name>
</gene>